<dbReference type="Pfam" id="PF13419">
    <property type="entry name" value="HAD_2"/>
    <property type="match status" value="1"/>
</dbReference>
<organism evidence="1">
    <name type="scientific">Companilactobacillus formosensis</name>
    <dbReference type="NCBI Taxonomy" id="1617889"/>
    <lineage>
        <taxon>Bacteria</taxon>
        <taxon>Bacillati</taxon>
        <taxon>Bacillota</taxon>
        <taxon>Bacilli</taxon>
        <taxon>Lactobacillales</taxon>
        <taxon>Lactobacillaceae</taxon>
        <taxon>Companilactobacillus</taxon>
    </lineage>
</organism>
<dbReference type="Gene3D" id="3.40.50.1000">
    <property type="entry name" value="HAD superfamily/HAD-like"/>
    <property type="match status" value="1"/>
</dbReference>
<dbReference type="PANTHER" id="PTHR43434">
    <property type="entry name" value="PHOSPHOGLYCOLATE PHOSPHATASE"/>
    <property type="match status" value="1"/>
</dbReference>
<dbReference type="GO" id="GO:0005829">
    <property type="term" value="C:cytosol"/>
    <property type="evidence" value="ECO:0007669"/>
    <property type="project" value="TreeGrafter"/>
</dbReference>
<dbReference type="InterPro" id="IPR023214">
    <property type="entry name" value="HAD_sf"/>
</dbReference>
<proteinExistence type="predicted"/>
<sequence>MKNLFFDFDGTIANTQEGIINALEYMATTLNLNNLGPDTYKKFIGPSLQDSLQKFYPDLPEEKYAQTIKTYQSFYNDKGIYQLEIYPHMKETLNTLKAQGYKLYVSSVKPESLLHILIPHLGLESYFSGLYGASDDELTRNTKKAILRYGLDDSNAESQDSVMIGDRMTDMEGGIANNVHTLGITYGFGDRQELADAGAEFIVDTVVDIPEGVKHFA</sequence>
<reference evidence="1" key="1">
    <citation type="submission" date="2018-01" db="EMBL/GenBank/DDBJ databases">
        <title>Genome sequnecing of Lactobacillus formosensis KACC 18721.</title>
        <authorList>
            <person name="Kim S.-J."/>
            <person name="Heo J."/>
        </authorList>
    </citation>
    <scope>NUCLEOTIDE SEQUENCE</scope>
    <source>
        <strain evidence="1">KACC 18721</strain>
    </source>
</reference>
<dbReference type="InterPro" id="IPR036412">
    <property type="entry name" value="HAD-like_sf"/>
</dbReference>
<dbReference type="EMBL" id="PPWZ01000069">
    <property type="protein sequence ID" value="POH36261.1"/>
    <property type="molecule type" value="Genomic_DNA"/>
</dbReference>
<dbReference type="InterPro" id="IPR023198">
    <property type="entry name" value="PGP-like_dom2"/>
</dbReference>
<dbReference type="InterPro" id="IPR041492">
    <property type="entry name" value="HAD_2"/>
</dbReference>
<dbReference type="AlphaFoldDB" id="A0A2P4R4U7"/>
<comment type="caution">
    <text evidence="1">The sequence shown here is derived from an EMBL/GenBank/DDBJ whole genome shotgun (WGS) entry which is preliminary data.</text>
</comment>
<protein>
    <submittedName>
        <fullName evidence="1">Haloacid dehalogenase</fullName>
    </submittedName>
</protein>
<dbReference type="Gene3D" id="1.10.150.240">
    <property type="entry name" value="Putative phosphatase, domain 2"/>
    <property type="match status" value="1"/>
</dbReference>
<evidence type="ECO:0000313" key="1">
    <source>
        <dbReference type="EMBL" id="POH36261.1"/>
    </source>
</evidence>
<gene>
    <name evidence="1" type="ORF">C2R26_09330</name>
</gene>
<dbReference type="GO" id="GO:0004713">
    <property type="term" value="F:protein tyrosine kinase activity"/>
    <property type="evidence" value="ECO:0007669"/>
    <property type="project" value="TreeGrafter"/>
</dbReference>
<dbReference type="PANTHER" id="PTHR43434:SF20">
    <property type="entry name" value="5'-NUCLEOTIDASE"/>
    <property type="match status" value="1"/>
</dbReference>
<dbReference type="InterPro" id="IPR050155">
    <property type="entry name" value="HAD-like_hydrolase_sf"/>
</dbReference>
<name>A0A2P4R4U7_9LACO</name>
<dbReference type="SUPFAM" id="SSF56784">
    <property type="entry name" value="HAD-like"/>
    <property type="match status" value="1"/>
</dbReference>
<accession>A0A2P4R4U7</accession>